<evidence type="ECO:0000256" key="11">
    <source>
        <dbReference type="ARBA" id="ARBA00048818"/>
    </source>
</evidence>
<organism evidence="14 15">
    <name type="scientific">Nesidiocoris tenuis</name>
    <dbReference type="NCBI Taxonomy" id="355587"/>
    <lineage>
        <taxon>Eukaryota</taxon>
        <taxon>Metazoa</taxon>
        <taxon>Ecdysozoa</taxon>
        <taxon>Arthropoda</taxon>
        <taxon>Hexapoda</taxon>
        <taxon>Insecta</taxon>
        <taxon>Pterygota</taxon>
        <taxon>Neoptera</taxon>
        <taxon>Paraneoptera</taxon>
        <taxon>Hemiptera</taxon>
        <taxon>Heteroptera</taxon>
        <taxon>Panheteroptera</taxon>
        <taxon>Cimicomorpha</taxon>
        <taxon>Miridae</taxon>
        <taxon>Dicyphina</taxon>
        <taxon>Nesidiocoris</taxon>
    </lineage>
</organism>
<dbReference type="Proteomes" id="UP001307889">
    <property type="component" value="Chromosome 1"/>
</dbReference>
<dbReference type="Gene3D" id="3.10.270.10">
    <property type="entry name" value="Urate Oxidase"/>
    <property type="match status" value="1"/>
</dbReference>
<evidence type="ECO:0000256" key="3">
    <source>
        <dbReference type="ARBA" id="ARBA00004831"/>
    </source>
</evidence>
<keyword evidence="15" id="KW-1185">Reference proteome</keyword>
<gene>
    <name evidence="14" type="ORF">NTJ_01521</name>
</gene>
<sequence>MAPNYPYNQLTNYEKTNVTGQGSSDYAIVESYYGKSFVKLLHIARAGKVHTAKEIEVDTRLTLNSTIDYTLGDNRDIVATDSQKNIVYVTAKQYGIKSPEEFALLLCDIFLRKYSHVNAAKVTVTEYPWQRIQMNGRPHNHAFVMVPAAERWTTVQVTRNAKSPVIESGLRNLRVLKTTQSAFVNFVKDEYRTLPDAADRVFSTLVSSSWFYASTSGLDFDKAWETVRDSILEKFAGNPEDGLFSPSVQHTLYEAETLVLNRIPQVDSIVMDLPNKHYVEIDLSKFPKEMVGEGPNNEVLLPLDKPSGFIHARLARNSKAKL</sequence>
<evidence type="ECO:0000256" key="13">
    <source>
        <dbReference type="RuleBase" id="RU004455"/>
    </source>
</evidence>
<dbReference type="PRINTS" id="PR00093">
    <property type="entry name" value="URICASE"/>
</dbReference>
<keyword evidence="7 12" id="KW-0659">Purine metabolism</keyword>
<evidence type="ECO:0000256" key="7">
    <source>
        <dbReference type="ARBA" id="ARBA00022631"/>
    </source>
</evidence>
<dbReference type="NCBIfam" id="TIGR03383">
    <property type="entry name" value="urate_oxi"/>
    <property type="match status" value="1"/>
</dbReference>
<dbReference type="SUPFAM" id="SSF55620">
    <property type="entry name" value="Tetrahydrobiopterin biosynthesis enzymes-like"/>
    <property type="match status" value="2"/>
</dbReference>
<comment type="similarity">
    <text evidence="4 12 13">Belongs to the uricase family.</text>
</comment>
<dbReference type="EC" id="1.7.3.3" evidence="5 12"/>
<evidence type="ECO:0000313" key="14">
    <source>
        <dbReference type="EMBL" id="BES88714.1"/>
    </source>
</evidence>
<comment type="catalytic activity">
    <reaction evidence="11 12 13">
        <text>urate + O2 + H2O = 5-hydroxyisourate + H2O2</text>
        <dbReference type="Rhea" id="RHEA:21368"/>
        <dbReference type="ChEBI" id="CHEBI:15377"/>
        <dbReference type="ChEBI" id="CHEBI:15379"/>
        <dbReference type="ChEBI" id="CHEBI:16240"/>
        <dbReference type="ChEBI" id="CHEBI:17775"/>
        <dbReference type="ChEBI" id="CHEBI:18072"/>
        <dbReference type="EC" id="1.7.3.3"/>
    </reaction>
</comment>
<reference evidence="14 15" key="1">
    <citation type="submission" date="2023-09" db="EMBL/GenBank/DDBJ databases">
        <title>Nesidiocoris tenuis whole genome shotgun sequence.</title>
        <authorList>
            <person name="Shibata T."/>
            <person name="Shimoda M."/>
            <person name="Kobayashi T."/>
            <person name="Uehara T."/>
        </authorList>
    </citation>
    <scope>NUCLEOTIDE SEQUENCE [LARGE SCALE GENOMIC DNA]</scope>
    <source>
        <strain evidence="14 15">Japan</strain>
    </source>
</reference>
<dbReference type="InterPro" id="IPR019842">
    <property type="entry name" value="Uricase_CS"/>
</dbReference>
<dbReference type="PIRSF" id="PIRSF000241">
    <property type="entry name" value="Urate_oxidase"/>
    <property type="match status" value="1"/>
</dbReference>
<evidence type="ECO:0000256" key="8">
    <source>
        <dbReference type="ARBA" id="ARBA00023002"/>
    </source>
</evidence>
<comment type="subcellular location">
    <subcellularLocation>
        <location evidence="2 12">Peroxisome</location>
    </subcellularLocation>
</comment>
<evidence type="ECO:0000256" key="5">
    <source>
        <dbReference type="ARBA" id="ARBA00012598"/>
    </source>
</evidence>
<evidence type="ECO:0000256" key="10">
    <source>
        <dbReference type="ARBA" id="ARBA00031317"/>
    </source>
</evidence>
<evidence type="ECO:0000256" key="6">
    <source>
        <dbReference type="ARBA" id="ARBA00017098"/>
    </source>
</evidence>
<keyword evidence="9 12" id="KW-0576">Peroxisome</keyword>
<name>A0ABN7ABN0_9HEMI</name>
<keyword evidence="8 12" id="KW-0560">Oxidoreductase</keyword>
<dbReference type="PANTHER" id="PTHR42874:SF1">
    <property type="entry name" value="URICASE"/>
    <property type="match status" value="1"/>
</dbReference>
<evidence type="ECO:0000256" key="12">
    <source>
        <dbReference type="PIRNR" id="PIRNR000241"/>
    </source>
</evidence>
<proteinExistence type="inferred from homology"/>
<evidence type="ECO:0000256" key="9">
    <source>
        <dbReference type="ARBA" id="ARBA00023140"/>
    </source>
</evidence>
<dbReference type="EMBL" id="AP028909">
    <property type="protein sequence ID" value="BES88714.1"/>
    <property type="molecule type" value="Genomic_DNA"/>
</dbReference>
<dbReference type="PROSITE" id="PS00366">
    <property type="entry name" value="URICASE"/>
    <property type="match status" value="1"/>
</dbReference>
<evidence type="ECO:0000256" key="4">
    <source>
        <dbReference type="ARBA" id="ARBA00009760"/>
    </source>
</evidence>
<dbReference type="Pfam" id="PF01014">
    <property type="entry name" value="Uricase"/>
    <property type="match status" value="2"/>
</dbReference>
<dbReference type="InterPro" id="IPR002042">
    <property type="entry name" value="Uricase"/>
</dbReference>
<evidence type="ECO:0000256" key="1">
    <source>
        <dbReference type="ARBA" id="ARBA00003860"/>
    </source>
</evidence>
<dbReference type="PANTHER" id="PTHR42874">
    <property type="entry name" value="URICASE"/>
    <property type="match status" value="1"/>
</dbReference>
<protein>
    <recommendedName>
        <fullName evidence="6 12">Uricase</fullName>
        <ecNumber evidence="5 12">1.7.3.3</ecNumber>
    </recommendedName>
    <alternativeName>
        <fullName evidence="10 12">Urate oxidase</fullName>
    </alternativeName>
</protein>
<accession>A0ABN7ABN0</accession>
<comment type="function">
    <text evidence="1 12 13">Catalyzes the oxidation of uric acid to 5-hydroxyisourate, which is further processed to form (S)-allantoin.</text>
</comment>
<evidence type="ECO:0000313" key="15">
    <source>
        <dbReference type="Proteomes" id="UP001307889"/>
    </source>
</evidence>
<comment type="pathway">
    <text evidence="3 12">Purine metabolism; urate degradation; (S)-allantoin from urate: step 1/3.</text>
</comment>
<evidence type="ECO:0000256" key="2">
    <source>
        <dbReference type="ARBA" id="ARBA00004275"/>
    </source>
</evidence>